<evidence type="ECO:0000259" key="5">
    <source>
        <dbReference type="Pfam" id="PF25396"/>
    </source>
</evidence>
<dbReference type="InterPro" id="IPR041677">
    <property type="entry name" value="DNA2/NAM7_AAA_11"/>
</dbReference>
<feature type="domain" description="DNA2/NAM7 helicase-like C-terminal" evidence="4">
    <location>
        <begin position="678"/>
        <end position="869"/>
    </location>
</feature>
<dbReference type="PANTHER" id="PTHR10887">
    <property type="entry name" value="DNA2/NAM7 HELICASE FAMILY"/>
    <property type="match status" value="1"/>
</dbReference>
<dbReference type="InterPro" id="IPR045055">
    <property type="entry name" value="DNA2/NAM7-like"/>
</dbReference>
<keyword evidence="1" id="KW-0347">Helicase</keyword>
<dbReference type="InterPro" id="IPR057373">
    <property type="entry name" value="ZNFX1"/>
</dbReference>
<evidence type="ECO:0000259" key="3">
    <source>
        <dbReference type="Pfam" id="PF13086"/>
    </source>
</evidence>
<dbReference type="InterPro" id="IPR047187">
    <property type="entry name" value="SF1_C_Upf1"/>
</dbReference>
<feature type="region of interest" description="Disordered" evidence="2">
    <location>
        <begin position="1300"/>
        <end position="1396"/>
    </location>
</feature>
<dbReference type="Pfam" id="PF13086">
    <property type="entry name" value="AAA_11"/>
    <property type="match status" value="1"/>
</dbReference>
<dbReference type="GeneID" id="98172464"/>
<feature type="compositionally biased region" description="Polar residues" evidence="2">
    <location>
        <begin position="1195"/>
        <end position="1210"/>
    </location>
</feature>
<keyword evidence="1" id="KW-0547">Nucleotide-binding</keyword>
<feature type="region of interest" description="Disordered" evidence="2">
    <location>
        <begin position="1180"/>
        <end position="1286"/>
    </location>
</feature>
<keyword evidence="1" id="KW-0067">ATP-binding</keyword>
<sequence length="1396" mass="156157">MDIVNEHVFFQLPEGHGWQSKPELPTAQEVLAPQPEHDDLPGNPVDKPWPSKNEYLTAQYEILRREAVEGLRYSVNSYARAHRARREMMEDDHTCIYTEVRVKEYQFTTIGPIARVSFSTRRSRFRIQWQLSKRLQPGKVVALSTKDDGFKNICKIATIAQRPYRDGLDQDPPLVDLLWANPEDAILDPDLEMVMVESWHGYYEAARHALVGLQHAARTDSPLDKYLTGAHTEDTLPVFIQQNPLMDLSSLAHNVDEAGFSAITALKAYDMVNGGIPDCGNLTLLDESQLSAVHRILSNELAVVQGPPGTGKTFTSVEAIRVMVENRRRNGGPPIVVAAQTNHALDQILGHCINFGGSVLRMGGRTQSEVIRERTVYQLRLRHTIPADRKCAAIDRKRHDNVDAVNLLINDLFGDRLLEPEVLHRFGIISDAQFQSLHDDTIETHPAMESHGPFALWLGDSLIPAHLLRDRHPTNFELNEAQIRKDLPEFEYDEEEMENIADDEEDENRFHGPTIELMHVWSGKNPAGLSAWNRAVVRALAKNDDLYAIDPELRGAVYQHFQAKLLQAMTPRFAALLAENVDLCKKRRSYKFLGNIQLVQNQGIDIVGCTTTGLTKYRGCLAAMRPRSLLIEEAAETREANIASALYPSVQQLILVGDHKQLAPKCDIQWLGDAPYNLNVSMFQRMVNLNVPFVMLKEQRRMKPELRFILNPFYPELVDHHSVESLNERPDVPGMGGRNCWFFDHTWPEDTNSDFSKFNEQEADMITNFFAYLVSNGTPAERITVLTFYKGQRKVLLAKLRRHSMLVGSAFNVCTVDSYQGEENDVVLLSLVRSPQLDRSYAVGFLEDERRAVVAISRARRGFYVFGNVENVLRAHDGSFNLWSRIWYGFPEQNRACRCRGLPLVCQPHGEEIWIKEVDEWGGNAGGCDKQCLETRPCGHQCSLKCHATPHEQLSCSHACLEVLPCGHGCQKRCSLPCFCDCKAFEEMTRVAQAAARKRVPLEQRLIQMGGQQSEMLLASLNHRNASFQQPRAVNTPLTPQYAGGAIQPTILNESSHSKRATNPQPGRIVNRDQMNQTAAQWREYVRNVDQADRRLDLERERISGAARESQAMAIRDVHRRTTLVDGRRVEDRSKTVQHIHAAAHPVSTVSRSGPPGNSTALLANAQFRLQNLTLVDEPIHTQPDHPAMSLDMGGQSNIPSNAPKQLSAQNKHNRRSGKRNRKSKNSRTSAEDDQGLPPAQWLDYDPTGRYDKPKRTLPLPSAVQSQGAAAKTKAIRQPLPSASGEKAPVMRILPDGTAIMEHSGGQGPSTGSRAPAAATTAIRQPPLLTGDKKAPVMRILPDGTVTMERSGGEGPSTGSRAPAPERGAVPDLLTDSVNEATSKGGDEEEEWRIEL</sequence>
<dbReference type="Proteomes" id="UP001628179">
    <property type="component" value="Unassembled WGS sequence"/>
</dbReference>
<evidence type="ECO:0000313" key="6">
    <source>
        <dbReference type="EMBL" id="GAB1311509.1"/>
    </source>
</evidence>
<dbReference type="Pfam" id="PF13087">
    <property type="entry name" value="AAA_12"/>
    <property type="match status" value="1"/>
</dbReference>
<dbReference type="InterPro" id="IPR041679">
    <property type="entry name" value="DNA2/NAM7-like_C"/>
</dbReference>
<dbReference type="Pfam" id="PF25396">
    <property type="entry name" value="ZNFX1"/>
    <property type="match status" value="1"/>
</dbReference>
<dbReference type="CDD" id="cd18808">
    <property type="entry name" value="SF1_C_Upf1"/>
    <property type="match status" value="1"/>
</dbReference>
<gene>
    <name evidence="6" type="ORF">MFIFM68171_01719</name>
</gene>
<dbReference type="RefSeq" id="XP_070913242.1">
    <property type="nucleotide sequence ID" value="XM_071057141.1"/>
</dbReference>
<accession>A0ABQ0G182</accession>
<dbReference type="EMBL" id="BAAFSV010000001">
    <property type="protein sequence ID" value="GAB1311509.1"/>
    <property type="molecule type" value="Genomic_DNA"/>
</dbReference>
<evidence type="ECO:0000256" key="2">
    <source>
        <dbReference type="SAM" id="MobiDB-lite"/>
    </source>
</evidence>
<feature type="compositionally biased region" description="Basic residues" evidence="2">
    <location>
        <begin position="1212"/>
        <end position="1226"/>
    </location>
</feature>
<organism evidence="6 7">
    <name type="scientific">Madurella fahalii</name>
    <dbReference type="NCBI Taxonomy" id="1157608"/>
    <lineage>
        <taxon>Eukaryota</taxon>
        <taxon>Fungi</taxon>
        <taxon>Dikarya</taxon>
        <taxon>Ascomycota</taxon>
        <taxon>Pezizomycotina</taxon>
        <taxon>Sordariomycetes</taxon>
        <taxon>Sordariomycetidae</taxon>
        <taxon>Sordariales</taxon>
        <taxon>Sordariales incertae sedis</taxon>
        <taxon>Madurella</taxon>
    </lineage>
</organism>
<evidence type="ECO:0000259" key="4">
    <source>
        <dbReference type="Pfam" id="PF13087"/>
    </source>
</evidence>
<protein>
    <submittedName>
        <fullName evidence="6">Uncharacterized protein</fullName>
    </submittedName>
</protein>
<keyword evidence="7" id="KW-1185">Reference proteome</keyword>
<feature type="domain" description="ZNFX1" evidence="5">
    <location>
        <begin position="91"/>
        <end position="198"/>
    </location>
</feature>
<name>A0ABQ0G182_9PEZI</name>
<feature type="domain" description="DNA2/NAM7 helicase helicase" evidence="3">
    <location>
        <begin position="285"/>
        <end position="664"/>
    </location>
</feature>
<evidence type="ECO:0000313" key="7">
    <source>
        <dbReference type="Proteomes" id="UP001628179"/>
    </source>
</evidence>
<comment type="caution">
    <text evidence="6">The sequence shown here is derived from an EMBL/GenBank/DDBJ whole genome shotgun (WGS) entry which is preliminary data.</text>
</comment>
<dbReference type="Gene3D" id="3.40.50.300">
    <property type="entry name" value="P-loop containing nucleotide triphosphate hydrolases"/>
    <property type="match status" value="3"/>
</dbReference>
<dbReference type="PANTHER" id="PTHR10887:SF341">
    <property type="entry name" value="NFX1-TYPE ZINC FINGER-CONTAINING PROTEIN 1"/>
    <property type="match status" value="1"/>
</dbReference>
<reference evidence="6 7" key="1">
    <citation type="submission" date="2024-09" db="EMBL/GenBank/DDBJ databases">
        <title>Itraconazole resistance in Madurella fahalii resulting from another homologue of gene encoding cytochrome P450 14-alpha sterol demethylase (CYP51).</title>
        <authorList>
            <person name="Yoshioka I."/>
            <person name="Fahal A.H."/>
            <person name="Kaneko S."/>
            <person name="Yaguchi T."/>
        </authorList>
    </citation>
    <scope>NUCLEOTIDE SEQUENCE [LARGE SCALE GENOMIC DNA]</scope>
    <source>
        <strain evidence="6 7">IFM 68171</strain>
    </source>
</reference>
<evidence type="ECO:0000256" key="1">
    <source>
        <dbReference type="ARBA" id="ARBA00022806"/>
    </source>
</evidence>
<feature type="compositionally biased region" description="Acidic residues" evidence="2">
    <location>
        <begin position="1387"/>
        <end position="1396"/>
    </location>
</feature>
<proteinExistence type="predicted"/>
<dbReference type="CDD" id="cd06008">
    <property type="entry name" value="NF-X1-zinc-finger"/>
    <property type="match status" value="1"/>
</dbReference>
<dbReference type="SUPFAM" id="SSF52540">
    <property type="entry name" value="P-loop containing nucleoside triphosphate hydrolases"/>
    <property type="match status" value="1"/>
</dbReference>
<dbReference type="InterPro" id="IPR027417">
    <property type="entry name" value="P-loop_NTPase"/>
</dbReference>
<keyword evidence="1" id="KW-0378">Hydrolase</keyword>